<dbReference type="EMBL" id="QORK01000037">
    <property type="protein sequence ID" value="TFF77029.1"/>
    <property type="molecule type" value="Genomic_DNA"/>
</dbReference>
<evidence type="ECO:0000313" key="2">
    <source>
        <dbReference type="EMBL" id="TFF77029.1"/>
    </source>
</evidence>
<dbReference type="Proteomes" id="UP000297914">
    <property type="component" value="Unassembled WGS sequence"/>
</dbReference>
<evidence type="ECO:0000313" key="1">
    <source>
        <dbReference type="EMBL" id="TFF73144.1"/>
    </source>
</evidence>
<organism evidence="2 4">
    <name type="scientific">Aeromonas taiwanensis</name>
    <dbReference type="NCBI Taxonomy" id="633417"/>
    <lineage>
        <taxon>Bacteria</taxon>
        <taxon>Pseudomonadati</taxon>
        <taxon>Pseudomonadota</taxon>
        <taxon>Gammaproteobacteria</taxon>
        <taxon>Aeromonadales</taxon>
        <taxon>Aeromonadaceae</taxon>
        <taxon>Aeromonas</taxon>
    </lineage>
</organism>
<reference evidence="2 4" key="1">
    <citation type="submission" date="2018-06" db="EMBL/GenBank/DDBJ databases">
        <title>Occurrence of a novel blaKPC-2- and qnrS2- harbouring IncP6 plasmid from Aeromonas taiwanensis isolates recovered from the river sediments.</title>
        <authorList>
            <person name="Zheng B."/>
            <person name="Yu X."/>
            <person name="Xiao Y."/>
        </authorList>
    </citation>
    <scope>NUCLEOTIDE SEQUENCE [LARGE SCALE GENOMIC DNA]</scope>
    <source>
        <strain evidence="1 3">1713</strain>
        <strain evidence="2 4">198</strain>
    </source>
</reference>
<dbReference type="OrthoDB" id="4868247at2"/>
<dbReference type="EMBL" id="QORL01000037">
    <property type="protein sequence ID" value="TFF73144.1"/>
    <property type="molecule type" value="Genomic_DNA"/>
</dbReference>
<dbReference type="Pfam" id="PF14345">
    <property type="entry name" value="GDYXXLXY"/>
    <property type="match status" value="1"/>
</dbReference>
<gene>
    <name evidence="1" type="ORF">DRM93_15865</name>
    <name evidence="2" type="ORF">DRM94_15865</name>
</gene>
<protein>
    <recommendedName>
        <fullName evidence="5">GDYXXLXY domain-containing protein</fullName>
    </recommendedName>
</protein>
<comment type="caution">
    <text evidence="2">The sequence shown here is derived from an EMBL/GenBank/DDBJ whole genome shotgun (WGS) entry which is preliminary data.</text>
</comment>
<evidence type="ECO:0000313" key="4">
    <source>
        <dbReference type="Proteomes" id="UP000297914"/>
    </source>
</evidence>
<name>A0A5F0K8P6_9GAMM</name>
<dbReference type="Proteomes" id="UP000297720">
    <property type="component" value="Unassembled WGS sequence"/>
</dbReference>
<proteinExistence type="predicted"/>
<evidence type="ECO:0000313" key="3">
    <source>
        <dbReference type="Proteomes" id="UP000297720"/>
    </source>
</evidence>
<accession>A0A5F0K8P6</accession>
<keyword evidence="3" id="KW-1185">Reference proteome</keyword>
<evidence type="ECO:0008006" key="5">
    <source>
        <dbReference type="Google" id="ProtNLM"/>
    </source>
</evidence>
<dbReference type="AlphaFoldDB" id="A0A5F0K8P6"/>
<sequence length="163" mass="18462">MRRLSLFLVGLAILAGINATVWRFEHAMGSGEVVLLELAPVDPRSLMQGDYMRLDYALARQLTGRQEAATRTLVVRLDGQQVAHWVEEGDPDALARDQRLLKVHQLHGQWRVGPDAFFFEEGTAAQYERARYGEFRLQEDGDTLLVGLRDEAFKPLGDTRPAW</sequence>
<dbReference type="RefSeq" id="WP_134696472.1">
    <property type="nucleotide sequence ID" value="NZ_QORJ01000033.1"/>
</dbReference>
<dbReference type="InterPro" id="IPR025833">
    <property type="entry name" value="GDYXXLXY"/>
</dbReference>